<evidence type="ECO:0000313" key="4">
    <source>
        <dbReference type="Proteomes" id="UP000305778"/>
    </source>
</evidence>
<reference evidence="3 4" key="1">
    <citation type="submission" date="2019-04" db="EMBL/GenBank/DDBJ databases">
        <title>Streptomyces oryziradicis sp. nov., a novel actinomycete isolated from rhizosphere soil of rice (Oryza sativa L.).</title>
        <authorList>
            <person name="Li C."/>
        </authorList>
    </citation>
    <scope>NUCLEOTIDE SEQUENCE [LARGE SCALE GENOMIC DNA]</scope>
    <source>
        <strain evidence="3 4">NEAU-C40</strain>
    </source>
</reference>
<feature type="domain" description="Alcohol dehydrogenase-like N-terminal" evidence="2">
    <location>
        <begin position="2"/>
        <end position="57"/>
    </location>
</feature>
<protein>
    <recommendedName>
        <fullName evidence="2">Alcohol dehydrogenase-like N-terminal domain-containing protein</fullName>
    </recommendedName>
</protein>
<name>A0A4U0T9A1_9ACTN</name>
<comment type="caution">
    <text evidence="3">The sequence shown here is derived from an EMBL/GenBank/DDBJ whole genome shotgun (WGS) entry which is preliminary data.</text>
</comment>
<proteinExistence type="predicted"/>
<dbReference type="EMBL" id="SUMC01000001">
    <property type="protein sequence ID" value="TKA13335.1"/>
    <property type="molecule type" value="Genomic_DNA"/>
</dbReference>
<feature type="compositionally biased region" description="Basic and acidic residues" evidence="1">
    <location>
        <begin position="74"/>
        <end position="85"/>
    </location>
</feature>
<evidence type="ECO:0000259" key="2">
    <source>
        <dbReference type="Pfam" id="PF08240"/>
    </source>
</evidence>
<gene>
    <name evidence="3" type="ORF">FCI23_01075</name>
</gene>
<dbReference type="OrthoDB" id="9801186at2"/>
<keyword evidence="4" id="KW-1185">Reference proteome</keyword>
<dbReference type="SUPFAM" id="SSF50129">
    <property type="entry name" value="GroES-like"/>
    <property type="match status" value="1"/>
</dbReference>
<feature type="region of interest" description="Disordered" evidence="1">
    <location>
        <begin position="57"/>
        <end position="85"/>
    </location>
</feature>
<dbReference type="AlphaFoldDB" id="A0A4U0T9A1"/>
<sequence length="128" mass="14020">MRTSSVNPLDANISSGRARRYKEYVFPAILGSDSAGVVVETGPGVTRLSPGDRVFAKADRGRSLPRDSLTARAPGERSPTRADPHRLTNAMTTRIRSMICRRRPRLGRGRPPFSAVPGPRRRPPAGWC</sequence>
<dbReference type="InterPro" id="IPR011032">
    <property type="entry name" value="GroES-like_sf"/>
</dbReference>
<dbReference type="InterPro" id="IPR013154">
    <property type="entry name" value="ADH-like_N"/>
</dbReference>
<dbReference type="Pfam" id="PF08240">
    <property type="entry name" value="ADH_N"/>
    <property type="match status" value="1"/>
</dbReference>
<dbReference type="Gene3D" id="3.90.180.10">
    <property type="entry name" value="Medium-chain alcohol dehydrogenases, catalytic domain"/>
    <property type="match status" value="1"/>
</dbReference>
<dbReference type="RefSeq" id="WP_136721495.1">
    <property type="nucleotide sequence ID" value="NZ_SUMC01000001.1"/>
</dbReference>
<organism evidence="3 4">
    <name type="scientific">Actinacidiphila oryziradicis</name>
    <dbReference type="NCBI Taxonomy" id="2571141"/>
    <lineage>
        <taxon>Bacteria</taxon>
        <taxon>Bacillati</taxon>
        <taxon>Actinomycetota</taxon>
        <taxon>Actinomycetes</taxon>
        <taxon>Kitasatosporales</taxon>
        <taxon>Streptomycetaceae</taxon>
        <taxon>Actinacidiphila</taxon>
    </lineage>
</organism>
<accession>A0A4U0T9A1</accession>
<evidence type="ECO:0000313" key="3">
    <source>
        <dbReference type="EMBL" id="TKA13335.1"/>
    </source>
</evidence>
<feature type="region of interest" description="Disordered" evidence="1">
    <location>
        <begin position="103"/>
        <end position="128"/>
    </location>
</feature>
<dbReference type="Proteomes" id="UP000305778">
    <property type="component" value="Unassembled WGS sequence"/>
</dbReference>
<feature type="compositionally biased region" description="Basic residues" evidence="1">
    <location>
        <begin position="119"/>
        <end position="128"/>
    </location>
</feature>
<evidence type="ECO:0000256" key="1">
    <source>
        <dbReference type="SAM" id="MobiDB-lite"/>
    </source>
</evidence>